<proteinExistence type="predicted"/>
<evidence type="ECO:0008006" key="3">
    <source>
        <dbReference type="Google" id="ProtNLM"/>
    </source>
</evidence>
<dbReference type="Proteomes" id="UP000272400">
    <property type="component" value="Unassembled WGS sequence"/>
</dbReference>
<protein>
    <recommendedName>
        <fullName evidence="3">DNA-binding protein</fullName>
    </recommendedName>
</protein>
<evidence type="ECO:0000313" key="2">
    <source>
        <dbReference type="Proteomes" id="UP000272400"/>
    </source>
</evidence>
<accession>A0A3N1D1D4</accession>
<reference evidence="1 2" key="1">
    <citation type="submission" date="2018-11" db="EMBL/GenBank/DDBJ databases">
        <title>Sequencing the genomes of 1000 actinobacteria strains.</title>
        <authorList>
            <person name="Klenk H.-P."/>
        </authorList>
    </citation>
    <scope>NUCLEOTIDE SEQUENCE [LARGE SCALE GENOMIC DNA]</scope>
    <source>
        <strain evidence="1 2">DSM 44254</strain>
    </source>
</reference>
<gene>
    <name evidence="1" type="ORF">EDD29_4942</name>
</gene>
<dbReference type="EMBL" id="RJKE01000001">
    <property type="protein sequence ID" value="ROO87343.1"/>
    <property type="molecule type" value="Genomic_DNA"/>
</dbReference>
<dbReference type="RefSeq" id="WP_123666637.1">
    <property type="nucleotide sequence ID" value="NZ_RJKE01000001.1"/>
</dbReference>
<sequence length="1600" mass="172131">MNETIDDPSEGGTAQELKAGAYLHPDTADPGAGVPITARAYRRPGLPGRTVVRLVPERIGAAEDAAAAFHGLERFGPAEVVGFGASRSLAFPGWALVHHPQDASRALALLPEIDRLSGLAAARPRAALDGFLALGERIAESLPHLLPTYFERAAREFVAAGQPACAVRMFTAARKAEDVHGLPIDWDRLDEVFTEFSLTGVLPSVSLSDHSRALALRLPADEALARYLRLAVRRTSGGVPPAVSMVTDLRRLAKAASADTGRIECDHLAELLTFPATALAPQNWWTKQRTTLKALARERPEVRRVLLDLTPAVLRHLTFRATWRTRTGLVESWIGVLEESGATSLLADGAAGEDVEGGALGFLEGVLEALGEDFSRRSILLEALITPMAGRLRTEIAERGAPLACPGNVDLLDLLLGLGLPVAVPTWRGVDLTAWTRDENRRDLAALCADERFAESLRYAVSRAHHHGSEHERILYASAALRPHLRGLALERARHAAEPALPTWGALTRVQELRPEILRTAGAEARTALLSVDPAGLLARTLRGGLFAELVWPALEEAMAELFPPRGAGDPLIAEEWPYLVLAGDRRAMVLDGSGVVLDHELRAPARRPLGFRFVDGRLLVQWRAVDGEISGYWHTEPHRVLRLAGDHLNGQILNGPWRSPQISLDAPDGGRLTGTSVIRPGKAAAPGSAELVSDGEAFWARVPQPEGPAWHRLDPGTGRPAEPGMPDFFAAPGEAFLDGFLAPFPELGPTPVGAVVGGLFGQRTVRLPDGTARGEDLAGRTTPALAGYGTLWPLTLPGDDAPRALARDGEGEYGRCRLIGPDGLVLADTLLSGRLKERFRIPPAHYWVRLRPRDESGSRALRRVDRDLAARLMAGPEEAVEERVRAELPGVGDAVLIEGIANAVADAMRMAARLTEVKEHVDGLLEPVPGVPAERPASPEDQAVFRAVDGLREDQSGRSFGGRPAETAHLLWRLAGFREGRYGPVGAWIELPVQDLDLTWAPDALAAFTLLAASGIVPEPNRAALRELLALLDAAGLVDADPAAWRLFRVRPGTAEAERAPRRGYQREGGAFFAVVGEEKGAIDAPTEYWAVCHDPSGGFEAPGEYEVLKVLPYAECTTGVPIAETLALLDAQGPAPWHAASAKEFARLTGATPTIAGLVVSGLIGLSGRTNSSQLDGVRKVLGPNAAEIAAAQSSLRTLPGKVRRALVGALLPAEPALLWSRGPDVAAAAEVWNGSVPWRTMVPEDLLTTAEQVFGTGTGAQRHLRAVLDPANAPSLSLDVEFLPRGYGFEPVVREGFTAAVLESSVRTLAWLAHRLPAGDRLRTLLPAGLAAVRERLAHPGLVLGLPDQIDIADFKKAVGEAPEEEGDGWERYGAILLKTGVSRYRPGLLVARLADEPRLPLLRGEPHAVEIAFRTALDERFAALLADPGDPAEGDRLKDGIWWPQDPSRSVPEVVAEAAERYGVSRDAAAVYLMLLAMPDPTDRHTARWTGWRPARLAAARKELAATDLVAMVRRPKAGRGLFLPCPWAEADGPRVPMEEWKQALYPFSARGTAPLTAVVPTEPVADVYRRAWRRIAEGDRPRFTDQEPPPGTPAR</sequence>
<comment type="caution">
    <text evidence="1">The sequence shown here is derived from an EMBL/GenBank/DDBJ whole genome shotgun (WGS) entry which is preliminary data.</text>
</comment>
<dbReference type="OrthoDB" id="3871583at2"/>
<organism evidence="1 2">
    <name type="scientific">Actinocorallia herbida</name>
    <dbReference type="NCBI Taxonomy" id="58109"/>
    <lineage>
        <taxon>Bacteria</taxon>
        <taxon>Bacillati</taxon>
        <taxon>Actinomycetota</taxon>
        <taxon>Actinomycetes</taxon>
        <taxon>Streptosporangiales</taxon>
        <taxon>Thermomonosporaceae</taxon>
        <taxon>Actinocorallia</taxon>
    </lineage>
</organism>
<keyword evidence="2" id="KW-1185">Reference proteome</keyword>
<evidence type="ECO:0000313" key="1">
    <source>
        <dbReference type="EMBL" id="ROO87343.1"/>
    </source>
</evidence>
<name>A0A3N1D1D4_9ACTN</name>